<feature type="domain" description="Fungal-type protein kinase" evidence="2">
    <location>
        <begin position="972"/>
        <end position="1325"/>
    </location>
</feature>
<sequence length="1423" mass="159766">MSTSSSAPAPVLVITTSDPTPYRDSSHASESLDTNVQAVQDSIMRELEGHFYEDPYFHRRLAKKAKEAHPQFENAANEWLNDANRSGYRDGKWTAVANEMGPGKLEKKLYDPLHKLLDAIMVQFGNKESPSATAGYHGTKRQVRETWRTRLHHHNPDGVKIVLDGETKSIRIKSAPDLAVLVAGPSATKDAEIGEMIDYTQAGLAIEVKRDEGFTKAIQCQLAVYAREIFIAQDNRRFVLIPLLTGKTMRIVQFDRCGVHYSPAFDYHEEPLLFIKLVYLLTSHNEEWMGYDTRILWQGGKRVMEIPDACVRTDVGPGWNETARKLSFDILDENGNPGPDVKPSFARRTIRSRGTVCWAVRDVKTNKQYLVKIAWPASGRVLEPDMLKQVSGVKGMGQMYAYVEPTLEATAFDLRLMTAKQREDTGILNRFHVLLVLEFYGSTLNTAETAVQLLRAIRNIVKGHRESVLDKGVMHRDISFHNILLSSIEAHGEAVLIDLDTAKLLDHLLEMIDVAGDFRRGTRAFQSFRVLVHHDLAIHDHMDDLESIFYVLLWRDQLPAPLGHEKRTLITGTFSPIIRFMDSATQTILMNLVEAHQELFAARIAVIDNTVRLKTLGRSRPGIAVLQEPFKNAVSDYQAFLAPLDVAIEALEGLPENPVQPGLGTGPPTTTSSSKRPLQGASSTPTKKRRLEQDRKAAAIAPEHGVRILSLSVGVAQEVEEGLAHDTDEHEDEETSEEDDDEDYKDNSMGIKGRRRAGPDSRRYPFMSNSARAPPPNLDTTETAERLTVAATGSNPYPYNDSSHASEPLDTNVQAVQGSIMRELEGHFYEDPYFHRRLAKKVKEAHPQFENAANEWLDDANRSGYRDGKWTAVANETGRGKLEKKLYDPLHKLLDAIMVQFGNKESPSATAGCHGTKRQVRETWRTRLHHHNPDGVKIVLDGETKSIRIKSAPDLAVLVAGPSATKDAEIGEMIDYTQAGLAIEVKCDEGFTKAVQCQLAVYAREIFIAQDNRPFVLIPLLTEKTMRIVQFDRCGVHYSPAFDYHEEPLLLIKLVAFLTSHNEEWMGYDTRIFWQGGKRVMDIPNARVRIARASGWNETVEKLCFVVLDEHDNPRAEAKPTFARRTIRSRGTTCWKVQHSTTKKKYLVKIAWSTSGRVPESDMLKRVSGVRGMGQMYAYVEPTSEETVFDTRLLKAREQAKAEPLNRFPSFLVLELYGSTLNAAATAIQLLRAIKCIVEGHQRCLVDKEVMHRDISYNNILLSPIEEHGEAVLIDLDMAKFIDHLKQMIGGTRAFQSVRVLSHPALGIHDQMDDLESIFYVLLWVLCCLDAKGGEITNAPFLKWFDATLSRDTLGDQKIAVLTTYFRHPITRFTDPATVAILGALIRAHQLLFRTRLAVIDNTVAQARGEGAADFPVLQTNYS</sequence>
<dbReference type="PROSITE" id="PS00109">
    <property type="entry name" value="PROTEIN_KINASE_TYR"/>
    <property type="match status" value="2"/>
</dbReference>
<evidence type="ECO:0000313" key="4">
    <source>
        <dbReference type="Proteomes" id="UP001295794"/>
    </source>
</evidence>
<dbReference type="EMBL" id="CAVNYO010000405">
    <property type="protein sequence ID" value="CAK5275505.1"/>
    <property type="molecule type" value="Genomic_DNA"/>
</dbReference>
<accession>A0AAD2HHU2</accession>
<organism evidence="3 4">
    <name type="scientific">Mycena citricolor</name>
    <dbReference type="NCBI Taxonomy" id="2018698"/>
    <lineage>
        <taxon>Eukaryota</taxon>
        <taxon>Fungi</taxon>
        <taxon>Dikarya</taxon>
        <taxon>Basidiomycota</taxon>
        <taxon>Agaricomycotina</taxon>
        <taxon>Agaricomycetes</taxon>
        <taxon>Agaricomycetidae</taxon>
        <taxon>Agaricales</taxon>
        <taxon>Marasmiineae</taxon>
        <taxon>Mycenaceae</taxon>
        <taxon>Mycena</taxon>
    </lineage>
</organism>
<reference evidence="3" key="1">
    <citation type="submission" date="2023-11" db="EMBL/GenBank/DDBJ databases">
        <authorList>
            <person name="De Vega J J."/>
            <person name="De Vega J J."/>
        </authorList>
    </citation>
    <scope>NUCLEOTIDE SEQUENCE</scope>
</reference>
<proteinExistence type="predicted"/>
<gene>
    <name evidence="3" type="ORF">MYCIT1_LOCUS23312</name>
</gene>
<dbReference type="SUPFAM" id="SSF56112">
    <property type="entry name" value="Protein kinase-like (PK-like)"/>
    <property type="match status" value="2"/>
</dbReference>
<feature type="region of interest" description="Disordered" evidence="1">
    <location>
        <begin position="655"/>
        <end position="693"/>
    </location>
</feature>
<protein>
    <recommendedName>
        <fullName evidence="2">Fungal-type protein kinase domain-containing protein</fullName>
    </recommendedName>
</protein>
<dbReference type="GO" id="GO:0004672">
    <property type="term" value="F:protein kinase activity"/>
    <property type="evidence" value="ECO:0007669"/>
    <property type="project" value="InterPro"/>
</dbReference>
<evidence type="ECO:0000256" key="1">
    <source>
        <dbReference type="SAM" id="MobiDB-lite"/>
    </source>
</evidence>
<dbReference type="Pfam" id="PF17667">
    <property type="entry name" value="Pkinase_fungal"/>
    <property type="match status" value="2"/>
</dbReference>
<dbReference type="InterPro" id="IPR011009">
    <property type="entry name" value="Kinase-like_dom_sf"/>
</dbReference>
<feature type="region of interest" description="Disordered" evidence="1">
    <location>
        <begin position="1"/>
        <end position="33"/>
    </location>
</feature>
<evidence type="ECO:0000313" key="3">
    <source>
        <dbReference type="EMBL" id="CAK5275505.1"/>
    </source>
</evidence>
<feature type="domain" description="Fungal-type protein kinase" evidence="2">
    <location>
        <begin position="194"/>
        <end position="554"/>
    </location>
</feature>
<feature type="compositionally biased region" description="Acidic residues" evidence="1">
    <location>
        <begin position="729"/>
        <end position="744"/>
    </location>
</feature>
<dbReference type="Proteomes" id="UP001295794">
    <property type="component" value="Unassembled WGS sequence"/>
</dbReference>
<feature type="region of interest" description="Disordered" evidence="1">
    <location>
        <begin position="721"/>
        <end position="779"/>
    </location>
</feature>
<keyword evidence="4" id="KW-1185">Reference proteome</keyword>
<dbReference type="InterPro" id="IPR040976">
    <property type="entry name" value="Pkinase_fungal"/>
</dbReference>
<dbReference type="Gene3D" id="1.10.510.10">
    <property type="entry name" value="Transferase(Phosphotransferase) domain 1"/>
    <property type="match status" value="2"/>
</dbReference>
<dbReference type="PANTHER" id="PTHR38248">
    <property type="entry name" value="FUNK1 6"/>
    <property type="match status" value="1"/>
</dbReference>
<dbReference type="PANTHER" id="PTHR38248:SF2">
    <property type="entry name" value="FUNK1 11"/>
    <property type="match status" value="1"/>
</dbReference>
<evidence type="ECO:0000259" key="2">
    <source>
        <dbReference type="Pfam" id="PF17667"/>
    </source>
</evidence>
<comment type="caution">
    <text evidence="3">The sequence shown here is derived from an EMBL/GenBank/DDBJ whole genome shotgun (WGS) entry which is preliminary data.</text>
</comment>
<name>A0AAD2HHU2_9AGAR</name>
<dbReference type="InterPro" id="IPR008266">
    <property type="entry name" value="Tyr_kinase_AS"/>
</dbReference>